<protein>
    <recommendedName>
        <fullName evidence="4">nitric oxide dioxygenase</fullName>
        <ecNumber evidence="4">1.14.12.17</ecNumber>
    </recommendedName>
</protein>
<dbReference type="InterPro" id="IPR012292">
    <property type="entry name" value="Globin/Proto"/>
</dbReference>
<dbReference type="GO" id="GO:0008941">
    <property type="term" value="F:nitric oxide dioxygenase NAD(P)H activity"/>
    <property type="evidence" value="ECO:0007669"/>
    <property type="project" value="UniProtKB-EC"/>
</dbReference>
<feature type="domain" description="FAD-binding FR-type" evidence="13">
    <location>
        <begin position="143"/>
        <end position="243"/>
    </location>
</feature>
<dbReference type="Gene3D" id="2.40.30.10">
    <property type="entry name" value="Translation factors"/>
    <property type="match status" value="1"/>
</dbReference>
<comment type="catalytic activity">
    <reaction evidence="10">
        <text>2 nitric oxide + NADPH + 2 O2 = 2 nitrate + NADP(+) + H(+)</text>
        <dbReference type="Rhea" id="RHEA:19465"/>
        <dbReference type="ChEBI" id="CHEBI:15378"/>
        <dbReference type="ChEBI" id="CHEBI:15379"/>
        <dbReference type="ChEBI" id="CHEBI:16480"/>
        <dbReference type="ChEBI" id="CHEBI:17632"/>
        <dbReference type="ChEBI" id="CHEBI:57783"/>
        <dbReference type="ChEBI" id="CHEBI:58349"/>
        <dbReference type="EC" id="1.14.12.17"/>
    </reaction>
</comment>
<keyword evidence="11" id="KW-0479">Metal-binding</keyword>
<keyword evidence="15" id="KW-1185">Reference proteome</keyword>
<dbReference type="Pfam" id="PF00175">
    <property type="entry name" value="NAD_binding_1"/>
    <property type="match status" value="1"/>
</dbReference>
<evidence type="ECO:0000256" key="3">
    <source>
        <dbReference type="ARBA" id="ARBA00006401"/>
    </source>
</evidence>
<keyword evidence="7" id="KW-0411">Iron-sulfur</keyword>
<dbReference type="InterPro" id="IPR017938">
    <property type="entry name" value="Riboflavin_synthase-like_b-brl"/>
</dbReference>
<dbReference type="Gene3D" id="3.40.50.80">
    <property type="entry name" value="Nucleotide-binding domain of ferredoxin-NADP reductase (FNR) module"/>
    <property type="match status" value="1"/>
</dbReference>
<dbReference type="RefSeq" id="WP_149432656.1">
    <property type="nucleotide sequence ID" value="NZ_VLNY01000016.1"/>
</dbReference>
<keyword evidence="11" id="KW-0349">Heme</keyword>
<evidence type="ECO:0000256" key="4">
    <source>
        <dbReference type="ARBA" id="ARBA00012229"/>
    </source>
</evidence>
<dbReference type="AlphaFoldDB" id="A0A5A7S7I8"/>
<evidence type="ECO:0000256" key="9">
    <source>
        <dbReference type="ARBA" id="ARBA00048649"/>
    </source>
</evidence>
<organism evidence="14 15">
    <name type="scientific">Antrihabitans cavernicola</name>
    <dbReference type="NCBI Taxonomy" id="2495913"/>
    <lineage>
        <taxon>Bacteria</taxon>
        <taxon>Bacillati</taxon>
        <taxon>Actinomycetota</taxon>
        <taxon>Actinomycetes</taxon>
        <taxon>Mycobacteriales</taxon>
        <taxon>Nocardiaceae</taxon>
        <taxon>Antrihabitans</taxon>
    </lineage>
</organism>
<evidence type="ECO:0000256" key="2">
    <source>
        <dbReference type="ARBA" id="ARBA00001974"/>
    </source>
</evidence>
<dbReference type="InterPro" id="IPR017927">
    <property type="entry name" value="FAD-bd_FR_type"/>
</dbReference>
<feature type="domain" description="Globin" evidence="12">
    <location>
        <begin position="1"/>
        <end position="138"/>
    </location>
</feature>
<keyword evidence="11" id="KW-0561">Oxygen transport</keyword>
<dbReference type="InterPro" id="IPR009050">
    <property type="entry name" value="Globin-like_sf"/>
</dbReference>
<evidence type="ECO:0000313" key="14">
    <source>
        <dbReference type="EMBL" id="KAA0018951.1"/>
    </source>
</evidence>
<evidence type="ECO:0000256" key="7">
    <source>
        <dbReference type="ARBA" id="ARBA00023014"/>
    </source>
</evidence>
<dbReference type="Pfam" id="PF00970">
    <property type="entry name" value="FAD_binding_6"/>
    <property type="match status" value="1"/>
</dbReference>
<keyword evidence="11" id="KW-0813">Transport</keyword>
<dbReference type="InterPro" id="IPR000971">
    <property type="entry name" value="Globin"/>
</dbReference>
<gene>
    <name evidence="14" type="ORF">FOY51_23220</name>
</gene>
<dbReference type="Gene3D" id="1.10.490.10">
    <property type="entry name" value="Globins"/>
    <property type="match status" value="1"/>
</dbReference>
<evidence type="ECO:0000256" key="5">
    <source>
        <dbReference type="ARBA" id="ARBA00022714"/>
    </source>
</evidence>
<evidence type="ECO:0000256" key="6">
    <source>
        <dbReference type="ARBA" id="ARBA00022857"/>
    </source>
</evidence>
<dbReference type="PRINTS" id="PR00410">
    <property type="entry name" value="PHEHYDRXLASE"/>
</dbReference>
<dbReference type="SUPFAM" id="SSF52343">
    <property type="entry name" value="Ferredoxin reductase-like, C-terminal NADP-linked domain"/>
    <property type="match status" value="1"/>
</dbReference>
<dbReference type="InterPro" id="IPR001433">
    <property type="entry name" value="OxRdtase_FAD/NAD-bd"/>
</dbReference>
<dbReference type="SUPFAM" id="SSF46458">
    <property type="entry name" value="Globin-like"/>
    <property type="match status" value="1"/>
</dbReference>
<dbReference type="PROSITE" id="PS01033">
    <property type="entry name" value="GLOBIN"/>
    <property type="match status" value="1"/>
</dbReference>
<dbReference type="InterPro" id="IPR050415">
    <property type="entry name" value="MRET"/>
</dbReference>
<comment type="similarity">
    <text evidence="11">Belongs to the globin family.</text>
</comment>
<evidence type="ECO:0000259" key="13">
    <source>
        <dbReference type="PROSITE" id="PS51384"/>
    </source>
</evidence>
<keyword evidence="6" id="KW-0521">NADP</keyword>
<sequence>MDSQSVSLVRASFKAVAAQEDGPDRLARSFYSILFAHHPDLRDLFPAVMLSQRDRLVKAIAYVVDRLDEPDKLLPFLRQLGTDHRKYGVRDVHYVAVGDSLVAALRKFAANELWTDAVDEAWTDVLDLIATTMKEGANGVSGASVWAGTVIEHERVLRNAAIIRLQLDVPIAYTAGQYMSVQIPQRPKMWRFMSPANPANDAGEIEFHIRSIAGGWVSQAMVGSTDIGDRWLFGSPLGELGLPKDPTRDMLMVASGTGIAPLRAQLMEMAQRPQNPRVHLFVCGHHPCDIYDIDVLSDIAAMNPWLTITPVSEVDDNPWWFHGSQDRTSPAMANRITGQIGKVVAALGSWADRDVQIVGPPPMVQTTKFRMMAAGTPTANFRHDPLF</sequence>
<dbReference type="PANTHER" id="PTHR47354:SF5">
    <property type="entry name" value="PROTEIN RFBI"/>
    <property type="match status" value="1"/>
</dbReference>
<dbReference type="EC" id="1.14.12.17" evidence="4"/>
<comment type="similarity">
    <text evidence="3">In the C-terminal section; belongs to the flavoprotein pyridine nucleotide cytochrome reductase family.</text>
</comment>
<accession>A0A5A7S7I8</accession>
<evidence type="ECO:0000256" key="1">
    <source>
        <dbReference type="ARBA" id="ARBA00001970"/>
    </source>
</evidence>
<dbReference type="GO" id="GO:0020037">
    <property type="term" value="F:heme binding"/>
    <property type="evidence" value="ECO:0007669"/>
    <property type="project" value="InterPro"/>
</dbReference>
<name>A0A5A7S7I8_9NOCA</name>
<evidence type="ECO:0000256" key="11">
    <source>
        <dbReference type="RuleBase" id="RU000356"/>
    </source>
</evidence>
<dbReference type="Pfam" id="PF00042">
    <property type="entry name" value="Globin"/>
    <property type="match status" value="1"/>
</dbReference>
<dbReference type="OrthoDB" id="3213438at2"/>
<dbReference type="CDD" id="cd19753">
    <property type="entry name" value="Mb-like_oxidoreductase"/>
    <property type="match status" value="1"/>
</dbReference>
<dbReference type="Proteomes" id="UP000322244">
    <property type="component" value="Unassembled WGS sequence"/>
</dbReference>
<evidence type="ECO:0000256" key="8">
    <source>
        <dbReference type="ARBA" id="ARBA00023027"/>
    </source>
</evidence>
<comment type="cofactor">
    <cofactor evidence="1">
        <name>heme b</name>
        <dbReference type="ChEBI" id="CHEBI:60344"/>
    </cofactor>
</comment>
<dbReference type="PANTHER" id="PTHR47354">
    <property type="entry name" value="NADH OXIDOREDUCTASE HCR"/>
    <property type="match status" value="1"/>
</dbReference>
<comment type="caution">
    <text evidence="14">The sequence shown here is derived from an EMBL/GenBank/DDBJ whole genome shotgun (WGS) entry which is preliminary data.</text>
</comment>
<keyword evidence="5" id="KW-0001">2Fe-2S</keyword>
<evidence type="ECO:0000259" key="12">
    <source>
        <dbReference type="PROSITE" id="PS01033"/>
    </source>
</evidence>
<dbReference type="EMBL" id="VLNY01000016">
    <property type="protein sequence ID" value="KAA0018951.1"/>
    <property type="molecule type" value="Genomic_DNA"/>
</dbReference>
<dbReference type="CDD" id="cd06187">
    <property type="entry name" value="O2ase_reductase_like"/>
    <property type="match status" value="1"/>
</dbReference>
<comment type="catalytic activity">
    <reaction evidence="9">
        <text>2 nitric oxide + NADH + 2 O2 = 2 nitrate + NAD(+) + H(+)</text>
        <dbReference type="Rhea" id="RHEA:19469"/>
        <dbReference type="ChEBI" id="CHEBI:15378"/>
        <dbReference type="ChEBI" id="CHEBI:15379"/>
        <dbReference type="ChEBI" id="CHEBI:16480"/>
        <dbReference type="ChEBI" id="CHEBI:17632"/>
        <dbReference type="ChEBI" id="CHEBI:57540"/>
        <dbReference type="ChEBI" id="CHEBI:57945"/>
        <dbReference type="EC" id="1.14.12.17"/>
    </reaction>
</comment>
<evidence type="ECO:0000256" key="10">
    <source>
        <dbReference type="ARBA" id="ARBA00049433"/>
    </source>
</evidence>
<dbReference type="GO" id="GO:0005344">
    <property type="term" value="F:oxygen carrier activity"/>
    <property type="evidence" value="ECO:0007669"/>
    <property type="project" value="UniProtKB-KW"/>
</dbReference>
<dbReference type="InterPro" id="IPR008333">
    <property type="entry name" value="Cbr1-like_FAD-bd_dom"/>
</dbReference>
<comment type="cofactor">
    <cofactor evidence="2">
        <name>FAD</name>
        <dbReference type="ChEBI" id="CHEBI:57692"/>
    </cofactor>
</comment>
<proteinExistence type="inferred from homology"/>
<evidence type="ECO:0000313" key="15">
    <source>
        <dbReference type="Proteomes" id="UP000322244"/>
    </source>
</evidence>
<dbReference type="SUPFAM" id="SSF63380">
    <property type="entry name" value="Riboflavin synthase domain-like"/>
    <property type="match status" value="1"/>
</dbReference>
<reference evidence="14 15" key="1">
    <citation type="submission" date="2019-07" db="EMBL/GenBank/DDBJ databases">
        <title>Rhodococcus cavernicolus sp. nov., isolated from a cave.</title>
        <authorList>
            <person name="Lee S.D."/>
        </authorList>
    </citation>
    <scope>NUCLEOTIDE SEQUENCE [LARGE SCALE GENOMIC DNA]</scope>
    <source>
        <strain evidence="14 15">C1-24</strain>
    </source>
</reference>
<dbReference type="GO" id="GO:0051537">
    <property type="term" value="F:2 iron, 2 sulfur cluster binding"/>
    <property type="evidence" value="ECO:0007669"/>
    <property type="project" value="UniProtKB-KW"/>
</dbReference>
<keyword evidence="11" id="KW-0408">Iron</keyword>
<dbReference type="PROSITE" id="PS51384">
    <property type="entry name" value="FAD_FR"/>
    <property type="match status" value="1"/>
</dbReference>
<dbReference type="GO" id="GO:0019825">
    <property type="term" value="F:oxygen binding"/>
    <property type="evidence" value="ECO:0007669"/>
    <property type="project" value="InterPro"/>
</dbReference>
<dbReference type="InterPro" id="IPR039261">
    <property type="entry name" value="FNR_nucleotide-bd"/>
</dbReference>
<keyword evidence="8" id="KW-0520">NAD</keyword>